<feature type="domain" description="Pyridoxamine 5'-phosphate oxidase N-terminal" evidence="1">
    <location>
        <begin position="15"/>
        <end position="134"/>
    </location>
</feature>
<sequence>MVVMANATEIGDFERSMIEGSSVFFVASAPLDPNGHINLSPKGISDTFRILDDHHVAYLDLTGSGAETAAHLSENGRITLMWCSFGRDPNILRIHGRGRVVRPQTPDFEELIAHFPPHKGVRGVIVVEIQRLNNSCGFGVPVASELQERSDLDGWLNRKGDSKLLEYQAKHNQLSIDGLNAYPLT</sequence>
<dbReference type="PANTHER" id="PTHR39336">
    <property type="entry name" value="PYRIDOXAMINE PHOSPHATE OXIDASE FAMILY PROTEIN (AFU_ORTHOLOGUE AFUA_6G11440)"/>
    <property type="match status" value="1"/>
</dbReference>
<dbReference type="InterPro" id="IPR011576">
    <property type="entry name" value="Pyridox_Oxase_N"/>
</dbReference>
<evidence type="ECO:0000313" key="2">
    <source>
        <dbReference type="EMBL" id="KJF15537.1"/>
    </source>
</evidence>
<evidence type="ECO:0000313" key="3">
    <source>
        <dbReference type="Proteomes" id="UP000032360"/>
    </source>
</evidence>
<dbReference type="PANTHER" id="PTHR39336:SF1">
    <property type="entry name" value="PYRIDOXAMINE PHOSPHATE OXIDASE FAMILY PROTEIN (AFU_ORTHOLOGUE AFUA_6G11440)"/>
    <property type="match status" value="1"/>
</dbReference>
<dbReference type="Pfam" id="PF01243">
    <property type="entry name" value="PNPOx_N"/>
    <property type="match status" value="1"/>
</dbReference>
<organism evidence="2 3">
    <name type="scientific">Acidithrix ferrooxidans</name>
    <dbReference type="NCBI Taxonomy" id="1280514"/>
    <lineage>
        <taxon>Bacteria</taxon>
        <taxon>Bacillati</taxon>
        <taxon>Actinomycetota</taxon>
        <taxon>Acidimicrobiia</taxon>
        <taxon>Acidimicrobiales</taxon>
        <taxon>Acidimicrobiaceae</taxon>
        <taxon>Acidithrix</taxon>
    </lineage>
</organism>
<dbReference type="InterPro" id="IPR012349">
    <property type="entry name" value="Split_barrel_FMN-bd"/>
</dbReference>
<reference evidence="2 3" key="1">
    <citation type="submission" date="2015-01" db="EMBL/GenBank/DDBJ databases">
        <title>Draft genome of the acidophilic iron oxidizer Acidithrix ferrooxidans strain Py-F3.</title>
        <authorList>
            <person name="Poehlein A."/>
            <person name="Eisen S."/>
            <person name="Schloemann M."/>
            <person name="Johnson B.D."/>
            <person name="Daniel R."/>
            <person name="Muehling M."/>
        </authorList>
    </citation>
    <scope>NUCLEOTIDE SEQUENCE [LARGE SCALE GENOMIC DNA]</scope>
    <source>
        <strain evidence="2 3">Py-F3</strain>
    </source>
</reference>
<evidence type="ECO:0000259" key="1">
    <source>
        <dbReference type="Pfam" id="PF01243"/>
    </source>
</evidence>
<accession>A0A0D8HCM1</accession>
<dbReference type="SUPFAM" id="SSF50475">
    <property type="entry name" value="FMN-binding split barrel"/>
    <property type="match status" value="1"/>
</dbReference>
<dbReference type="AlphaFoldDB" id="A0A0D8HCM1"/>
<keyword evidence="3" id="KW-1185">Reference proteome</keyword>
<gene>
    <name evidence="2" type="ORF">AXFE_36170</name>
</gene>
<dbReference type="PATRIC" id="fig|1280514.3.peg.4862"/>
<dbReference type="Gene3D" id="2.30.110.10">
    <property type="entry name" value="Electron Transport, Fmn-binding Protein, Chain A"/>
    <property type="match status" value="1"/>
</dbReference>
<dbReference type="EMBL" id="JXYS01000148">
    <property type="protein sequence ID" value="KJF15537.1"/>
    <property type="molecule type" value="Genomic_DNA"/>
</dbReference>
<dbReference type="STRING" id="1280514.AXFE_36170"/>
<name>A0A0D8HCM1_9ACTN</name>
<dbReference type="Proteomes" id="UP000032360">
    <property type="component" value="Unassembled WGS sequence"/>
</dbReference>
<comment type="caution">
    <text evidence="2">The sequence shown here is derived from an EMBL/GenBank/DDBJ whole genome shotgun (WGS) entry which is preliminary data.</text>
</comment>
<proteinExistence type="predicted"/>
<protein>
    <submittedName>
        <fullName evidence="2">Pyridoxamine 5'-phosphate oxidase</fullName>
    </submittedName>
</protein>